<dbReference type="AlphaFoldDB" id="A0AB39L7U7"/>
<proteinExistence type="predicted"/>
<feature type="transmembrane region" description="Helical" evidence="2">
    <location>
        <begin position="672"/>
        <end position="694"/>
    </location>
</feature>
<dbReference type="EMBL" id="CP163302">
    <property type="protein sequence ID" value="XDP47281.1"/>
    <property type="molecule type" value="Genomic_DNA"/>
</dbReference>
<feature type="transmembrane region" description="Helical" evidence="2">
    <location>
        <begin position="1064"/>
        <end position="1087"/>
    </location>
</feature>
<dbReference type="Pfam" id="PF13641">
    <property type="entry name" value="Glyco_tranf_2_3"/>
    <property type="match status" value="1"/>
</dbReference>
<keyword evidence="2" id="KW-0812">Transmembrane</keyword>
<feature type="transmembrane region" description="Helical" evidence="2">
    <location>
        <begin position="462"/>
        <end position="482"/>
    </location>
</feature>
<dbReference type="KEGG" id="spue:AB5L97_06365"/>
<dbReference type="InterPro" id="IPR029044">
    <property type="entry name" value="Nucleotide-diphossugar_trans"/>
</dbReference>
<reference evidence="3" key="1">
    <citation type="submission" date="2024-07" db="EMBL/GenBank/DDBJ databases">
        <authorList>
            <person name="fu j."/>
        </authorList>
    </citation>
    <scope>NUCLEOTIDE SEQUENCE</scope>
    <source>
        <strain evidence="3">P10A9</strain>
    </source>
</reference>
<feature type="compositionally biased region" description="Basic and acidic residues" evidence="1">
    <location>
        <begin position="1140"/>
        <end position="1152"/>
    </location>
</feature>
<evidence type="ECO:0000256" key="1">
    <source>
        <dbReference type="SAM" id="MobiDB-lite"/>
    </source>
</evidence>
<dbReference type="PANTHER" id="PTHR43685">
    <property type="entry name" value="GLYCOSYLTRANSFERASE"/>
    <property type="match status" value="1"/>
</dbReference>
<feature type="region of interest" description="Disordered" evidence="1">
    <location>
        <begin position="1092"/>
        <end position="1152"/>
    </location>
</feature>
<organism evidence="3">
    <name type="scientific">Sinomonas puerhi</name>
    <dbReference type="NCBI Taxonomy" id="3238584"/>
    <lineage>
        <taxon>Bacteria</taxon>
        <taxon>Bacillati</taxon>
        <taxon>Actinomycetota</taxon>
        <taxon>Actinomycetes</taxon>
        <taxon>Micrococcales</taxon>
        <taxon>Micrococcaceae</taxon>
        <taxon>Sinomonas</taxon>
    </lineage>
</organism>
<feature type="transmembrane region" description="Helical" evidence="2">
    <location>
        <begin position="255"/>
        <end position="277"/>
    </location>
</feature>
<gene>
    <name evidence="3" type="ORF">AB5L97_06365</name>
</gene>
<dbReference type="RefSeq" id="WP_369047367.1">
    <property type="nucleotide sequence ID" value="NZ_CP163302.1"/>
</dbReference>
<keyword evidence="3" id="KW-0808">Transferase</keyword>
<keyword evidence="2" id="KW-0472">Membrane</keyword>
<accession>A0AB39L7U7</accession>
<keyword evidence="3" id="KW-0328">Glycosyltransferase</keyword>
<dbReference type="Gene3D" id="3.90.550.10">
    <property type="entry name" value="Spore Coat Polysaccharide Biosynthesis Protein SpsA, Chain A"/>
    <property type="match status" value="1"/>
</dbReference>
<name>A0AB39L7U7_9MICC</name>
<dbReference type="SUPFAM" id="SSF53448">
    <property type="entry name" value="Nucleotide-diphospho-sugar transferases"/>
    <property type="match status" value="1"/>
</dbReference>
<dbReference type="GO" id="GO:0016757">
    <property type="term" value="F:glycosyltransferase activity"/>
    <property type="evidence" value="ECO:0007669"/>
    <property type="project" value="UniProtKB-KW"/>
</dbReference>
<evidence type="ECO:0000313" key="3">
    <source>
        <dbReference type="EMBL" id="XDP47281.1"/>
    </source>
</evidence>
<feature type="transmembrane region" description="Helical" evidence="2">
    <location>
        <begin position="739"/>
        <end position="758"/>
    </location>
</feature>
<feature type="transmembrane region" description="Helical" evidence="2">
    <location>
        <begin position="378"/>
        <end position="402"/>
    </location>
</feature>
<evidence type="ECO:0000256" key="2">
    <source>
        <dbReference type="SAM" id="Phobius"/>
    </source>
</evidence>
<feature type="transmembrane region" description="Helical" evidence="2">
    <location>
        <begin position="494"/>
        <end position="511"/>
    </location>
</feature>
<feature type="transmembrane region" description="Helical" evidence="2">
    <location>
        <begin position="786"/>
        <end position="807"/>
    </location>
</feature>
<protein>
    <submittedName>
        <fullName evidence="3">Glycosyltransferase</fullName>
        <ecNumber evidence="3">2.4.-.-</ecNumber>
    </submittedName>
</protein>
<feature type="transmembrane region" description="Helical" evidence="2">
    <location>
        <begin position="701"/>
        <end position="719"/>
    </location>
</feature>
<feature type="transmembrane region" description="Helical" evidence="2">
    <location>
        <begin position="601"/>
        <end position="619"/>
    </location>
</feature>
<dbReference type="EC" id="2.4.-.-" evidence="3"/>
<keyword evidence="2" id="KW-1133">Transmembrane helix</keyword>
<sequence length="1152" mass="117323">MEAVRVTAVVVAHDGAPYLPATLAGLAGQTRPANVVMGVDAGSRDDSSELLRDALGPEHVTAVRAPGGFGGAVARGLSALPPGEDSGASGTQEWLWLLHDDSAPAPDALAALLEAVEAAPRVVVAGCKQLDAESPRRLIDVGLSVSRWYERLTLVDVDEVDQGQYDARSDMFAVNSAGMLVRRDIWERLGGFDPALPATGDDVDFCLRARLADNRVVVVPAARMLHTIRPDAAGTPFAARRAEVYTRLKHTPLGLLPFHAVGALLGGLWQFLLGIVLKEPALGAAKLGASLSALSSPGRLVSGRRSARRTRRVSRSLLGTLIIPRAEIWAHRRALLESAEPDSDAIVGDGTGIADGPSEPTGDSQHDFAALAVASRGWIGTGALVVTGTALLAALVAFAPLLGAEAAVGGALLPVSTALSAVFAHATGWWTGLGAGQRGHGDPFDLVLWLFGLTGFGDTNRAVVVVLVLAAPIAGIGAWALAANLTAHRAPRTLAALVWAAAPSLILALAQGRLGAVVAHAALPWAALGMLRAVGAARVRGSVGQHHQPRRGSGGASSWTAAAAGGIALAFAAAGAPSLVPLAGAVVLVLTVALRGRARTLWWSLIPTVVLFLPLWVSAPNSPRAWITDPGVPLPVDPAPAWQLVLGQPVAFDAAAGLAAIPFLPAGVPWSLVAALLVGAPVLLVAVAGAVLLIGRRGLAARLLLLLGIAGLAYAWAVSRIPTAVAGDALAAPYAGPSVAAAFLALLIVAVLAADRLLEHRRIAAHRPPLEGTAPHQGARRISSGAIVVAYVLLAAGPVGVLAQWAASGFAHAPASGGLGVQELVTPARARGLPATAADLGEGAQQTRTLVLRAADAGGFTATVMRGSGTTLDALSAVAASSRVVGDWGSEHVAEDDAALAAVRRAVATVGGGAAVDPGSDLRDLGIGFVVLPDSGPADDLTASHIDAVPSLVAVGHTDAGWLWRVTPQNAAPDAGFSINQRARIVDPAGVTIAAVPSGRESISADLPAGPDGRRLVLAERSDAGWEATLNGVALASTAQDWAQAFDLPAAGGHVEVRYAHPAAIPLAVVTIVGLALTLLLAIPAAARQTGRTGRARSALLVPEGLGRRERGTATRTGRSRTTEEPDALPPHDAGSEGPAAREEPVHDEASL</sequence>
<dbReference type="PANTHER" id="PTHR43685:SF3">
    <property type="entry name" value="SLR2126 PROTEIN"/>
    <property type="match status" value="1"/>
</dbReference>
<dbReference type="InterPro" id="IPR050834">
    <property type="entry name" value="Glycosyltransf_2"/>
</dbReference>